<dbReference type="InterPro" id="IPR027443">
    <property type="entry name" value="IPNS-like_sf"/>
</dbReference>
<dbReference type="SUPFAM" id="SSF51197">
    <property type="entry name" value="Clavaminate synthase-like"/>
    <property type="match status" value="1"/>
</dbReference>
<dbReference type="Gene3D" id="2.60.120.330">
    <property type="entry name" value="B-lactam Antibiotic, Isopenicillin N Synthase, Chain"/>
    <property type="match status" value="1"/>
</dbReference>
<feature type="domain" description="Fe2OG dioxygenase" evidence="1">
    <location>
        <begin position="1"/>
        <end position="99"/>
    </location>
</feature>
<dbReference type="PROSITE" id="PS51471">
    <property type="entry name" value="FE2OG_OXY"/>
    <property type="match status" value="1"/>
</dbReference>
<evidence type="ECO:0000259" key="1">
    <source>
        <dbReference type="PROSITE" id="PS51471"/>
    </source>
</evidence>
<sequence length="145" mass="16539">MLGKPIANLRLLHYEGSVSDPMKGSYGAADCDLLEFVAPCKDKDAKPQKWEFVAPLKGAFIVNIGDMLERWSNCIFRSTLHRVLVNGQERYSIAYFVEPNHDCLVECLPTCQSQENPPKFPPIKCETYMLQRYKDTHAVLESNEK</sequence>
<reference evidence="2 3" key="1">
    <citation type="journal article" date="2018" name="Proc. Natl. Acad. Sci. U.S.A.">
        <title>Draft genome sequence of Camellia sinensis var. sinensis provides insights into the evolution of the tea genome and tea quality.</title>
        <authorList>
            <person name="Wei C."/>
            <person name="Yang H."/>
            <person name="Wang S."/>
            <person name="Zhao J."/>
            <person name="Liu C."/>
            <person name="Gao L."/>
            <person name="Xia E."/>
            <person name="Lu Y."/>
            <person name="Tai Y."/>
            <person name="She G."/>
            <person name="Sun J."/>
            <person name="Cao H."/>
            <person name="Tong W."/>
            <person name="Gao Q."/>
            <person name="Li Y."/>
            <person name="Deng W."/>
            <person name="Jiang X."/>
            <person name="Wang W."/>
            <person name="Chen Q."/>
            <person name="Zhang S."/>
            <person name="Li H."/>
            <person name="Wu J."/>
            <person name="Wang P."/>
            <person name="Li P."/>
            <person name="Shi C."/>
            <person name="Zheng F."/>
            <person name="Jian J."/>
            <person name="Huang B."/>
            <person name="Shan D."/>
            <person name="Shi M."/>
            <person name="Fang C."/>
            <person name="Yue Y."/>
            <person name="Li F."/>
            <person name="Li D."/>
            <person name="Wei S."/>
            <person name="Han B."/>
            <person name="Jiang C."/>
            <person name="Yin Y."/>
            <person name="Xia T."/>
            <person name="Zhang Z."/>
            <person name="Bennetzen J.L."/>
            <person name="Zhao S."/>
            <person name="Wan X."/>
        </authorList>
    </citation>
    <scope>NUCLEOTIDE SEQUENCE [LARGE SCALE GENOMIC DNA]</scope>
    <source>
        <strain evidence="3">cv. Shuchazao</strain>
        <tissue evidence="2">Leaf</tissue>
    </source>
</reference>
<name>A0A4S4DRD2_CAMSN</name>
<evidence type="ECO:0000313" key="2">
    <source>
        <dbReference type="EMBL" id="THG05680.1"/>
    </source>
</evidence>
<gene>
    <name evidence="2" type="ORF">TEA_004195</name>
</gene>
<dbReference type="STRING" id="542762.A0A4S4DRD2"/>
<dbReference type="Proteomes" id="UP000306102">
    <property type="component" value="Unassembled WGS sequence"/>
</dbReference>
<dbReference type="Pfam" id="PF03171">
    <property type="entry name" value="2OG-FeII_Oxy"/>
    <property type="match status" value="1"/>
</dbReference>
<organism evidence="2 3">
    <name type="scientific">Camellia sinensis var. sinensis</name>
    <name type="common">China tea</name>
    <dbReference type="NCBI Taxonomy" id="542762"/>
    <lineage>
        <taxon>Eukaryota</taxon>
        <taxon>Viridiplantae</taxon>
        <taxon>Streptophyta</taxon>
        <taxon>Embryophyta</taxon>
        <taxon>Tracheophyta</taxon>
        <taxon>Spermatophyta</taxon>
        <taxon>Magnoliopsida</taxon>
        <taxon>eudicotyledons</taxon>
        <taxon>Gunneridae</taxon>
        <taxon>Pentapetalae</taxon>
        <taxon>asterids</taxon>
        <taxon>Ericales</taxon>
        <taxon>Theaceae</taxon>
        <taxon>Camellia</taxon>
    </lineage>
</organism>
<dbReference type="InterPro" id="IPR044861">
    <property type="entry name" value="IPNS-like_FE2OG_OXY"/>
</dbReference>
<accession>A0A4S4DRD2</accession>
<protein>
    <recommendedName>
        <fullName evidence="1">Fe2OG dioxygenase domain-containing protein</fullName>
    </recommendedName>
</protein>
<dbReference type="InterPro" id="IPR005123">
    <property type="entry name" value="Oxoglu/Fe-dep_dioxygenase_dom"/>
</dbReference>
<evidence type="ECO:0000313" key="3">
    <source>
        <dbReference type="Proteomes" id="UP000306102"/>
    </source>
</evidence>
<dbReference type="InterPro" id="IPR050231">
    <property type="entry name" value="Iron_ascorbate_oxido_reductase"/>
</dbReference>
<dbReference type="EMBL" id="SDRB02010582">
    <property type="protein sequence ID" value="THG05680.1"/>
    <property type="molecule type" value="Genomic_DNA"/>
</dbReference>
<dbReference type="PANTHER" id="PTHR47990">
    <property type="entry name" value="2-OXOGLUTARATE (2OG) AND FE(II)-DEPENDENT OXYGENASE SUPERFAMILY PROTEIN-RELATED"/>
    <property type="match status" value="1"/>
</dbReference>
<comment type="caution">
    <text evidence="2">The sequence shown here is derived from an EMBL/GenBank/DDBJ whole genome shotgun (WGS) entry which is preliminary data.</text>
</comment>
<dbReference type="AlphaFoldDB" id="A0A4S4DRD2"/>
<proteinExistence type="predicted"/>
<keyword evidence="3" id="KW-1185">Reference proteome</keyword>